<accession>A0ABU6PSP5</accession>
<proteinExistence type="predicted"/>
<dbReference type="Pfam" id="PF14284">
    <property type="entry name" value="PcfJ"/>
    <property type="match status" value="1"/>
</dbReference>
<gene>
    <name evidence="1" type="ORF">P9847_11410</name>
</gene>
<dbReference type="RefSeq" id="WP_328277887.1">
    <property type="nucleotide sequence ID" value="NZ_JARTLD010000028.1"/>
</dbReference>
<dbReference type="Proteomes" id="UP001343257">
    <property type="component" value="Unassembled WGS sequence"/>
</dbReference>
<keyword evidence="2" id="KW-1185">Reference proteome</keyword>
<protein>
    <submittedName>
        <fullName evidence="1">PcfJ domain-containing protein</fullName>
    </submittedName>
</protein>
<evidence type="ECO:0000313" key="2">
    <source>
        <dbReference type="Proteomes" id="UP001343257"/>
    </source>
</evidence>
<reference evidence="1 2" key="1">
    <citation type="submission" date="2023-03" db="EMBL/GenBank/DDBJ databases">
        <title>Bacillus Genome Sequencing.</title>
        <authorList>
            <person name="Dunlap C."/>
        </authorList>
    </citation>
    <scope>NUCLEOTIDE SEQUENCE [LARGE SCALE GENOMIC DNA]</scope>
    <source>
        <strain evidence="1 2">NRS-52</strain>
    </source>
</reference>
<name>A0ABU6PSP5_9BACL</name>
<comment type="caution">
    <text evidence="1">The sequence shown here is derived from an EMBL/GenBank/DDBJ whole genome shotgun (WGS) entry which is preliminary data.</text>
</comment>
<dbReference type="EMBL" id="JARTLD010000028">
    <property type="protein sequence ID" value="MED5017910.1"/>
    <property type="molecule type" value="Genomic_DNA"/>
</dbReference>
<evidence type="ECO:0000313" key="1">
    <source>
        <dbReference type="EMBL" id="MED5017910.1"/>
    </source>
</evidence>
<dbReference type="InterPro" id="IPR025586">
    <property type="entry name" value="PcfJ"/>
</dbReference>
<sequence>MDREEFSKHFSTKISKSLVRFANETVFKSSRYLFVKTVAGVQFAYCTYCKKQHRTLERLKHKQLATAKCPHCKSDCKVRGAGIGRKYMVDKAVLVWYEKSKVNPNAITARVITVIRDYSGDFKNIETEFSCNHEYLFEPGRSFYFDSWSSCPNKTVSSAFERYYNGFSSWEWFRSDTSIRHAVQGTPFQYSTWEQYVKYPNERYVSDMVKFFDLAARYQCIEYLTKSGMQKMVWAKLLNEATLGAINWNGKTLPQVLRLTKQELKEAKESGLVYEPKHLRYFQKAKKNDLPISIAEAHVLADLDSPIYQNYYKIALTYGSSKTITKYFLKQMRKGYRKATDVLMDWRDYRKECEELGISLKEEHNLFPNDLREAHEKLSRRIQMKRDAALNNKINARLPDLKKLTFKKNGYLIRPANSSYELFEEGKKLRHCVGGYSEEYADGLTDIFFVRKLDDPEVPFYTLQVTGSRVVQCRGFKNCAMIPGVKALIDLFSKQVLSARKNNAKVGVAV</sequence>
<organism evidence="1 2">
    <name type="scientific">Paenibacillus chibensis</name>
    <dbReference type="NCBI Taxonomy" id="59846"/>
    <lineage>
        <taxon>Bacteria</taxon>
        <taxon>Bacillati</taxon>
        <taxon>Bacillota</taxon>
        <taxon>Bacilli</taxon>
        <taxon>Bacillales</taxon>
        <taxon>Paenibacillaceae</taxon>
        <taxon>Paenibacillus</taxon>
    </lineage>
</organism>